<dbReference type="EMBL" id="CP000828">
    <property type="protein sequence ID" value="ABW31266.1"/>
    <property type="molecule type" value="Genomic_DNA"/>
</dbReference>
<sequence>MNILVALDLSPSSQEIVKQVEELFNLPHVKFWLLHVADPEPEFIGYADGPQYIRDAVAQEFHAEHKAIQAIATEMRNAQIDCTALLIQGYCPDTILSEAQRLKAHLIVMGSHGKNMMKQLILGSTSQAVIQDSKIPVLVIPTKTN</sequence>
<evidence type="ECO:0000256" key="1">
    <source>
        <dbReference type="ARBA" id="ARBA00008791"/>
    </source>
</evidence>
<dbReference type="SUPFAM" id="SSF52402">
    <property type="entry name" value="Adenine nucleotide alpha hydrolases-like"/>
    <property type="match status" value="1"/>
</dbReference>
<name>B0C7I2_ACAM1</name>
<dbReference type="eggNOG" id="COG0589">
    <property type="taxonomic scope" value="Bacteria"/>
</dbReference>
<evidence type="ECO:0000313" key="4">
    <source>
        <dbReference type="EMBL" id="ABW31266.1"/>
    </source>
</evidence>
<dbReference type="KEGG" id="amr:AM1_6336"/>
<dbReference type="InterPro" id="IPR006016">
    <property type="entry name" value="UspA"/>
</dbReference>
<comment type="similarity">
    <text evidence="1 2">Belongs to the universal stress protein A family.</text>
</comment>
<dbReference type="InterPro" id="IPR006015">
    <property type="entry name" value="Universal_stress_UspA"/>
</dbReference>
<protein>
    <recommendedName>
        <fullName evidence="2">Universal stress protein</fullName>
    </recommendedName>
</protein>
<dbReference type="Pfam" id="PF00582">
    <property type="entry name" value="Usp"/>
    <property type="match status" value="1"/>
</dbReference>
<dbReference type="AlphaFoldDB" id="B0C7I2"/>
<gene>
    <name evidence="4" type="ordered locus">AM1_6336</name>
</gene>
<dbReference type="PRINTS" id="PR01438">
    <property type="entry name" value="UNVRSLSTRESS"/>
</dbReference>
<proteinExistence type="inferred from homology"/>
<comment type="subcellular location">
    <subcellularLocation>
        <location evidence="2">Cytoplasm</location>
    </subcellularLocation>
</comment>
<reference evidence="4 5" key="1">
    <citation type="journal article" date="2008" name="Proc. Natl. Acad. Sci. U.S.A.">
        <title>Niche adaptation and genome expansion in the chlorophyll d-producing cyanobacterium Acaryochloris marina.</title>
        <authorList>
            <person name="Swingley W.D."/>
            <person name="Chen M."/>
            <person name="Cheung P.C."/>
            <person name="Conrad A.L."/>
            <person name="Dejesa L.C."/>
            <person name="Hao J."/>
            <person name="Honchak B.M."/>
            <person name="Karbach L.E."/>
            <person name="Kurdoglu A."/>
            <person name="Lahiri S."/>
            <person name="Mastrian S.D."/>
            <person name="Miyashita H."/>
            <person name="Page L."/>
            <person name="Ramakrishna P."/>
            <person name="Satoh S."/>
            <person name="Sattley W.M."/>
            <person name="Shimada Y."/>
            <person name="Taylor H.L."/>
            <person name="Tomo T."/>
            <person name="Tsuchiya T."/>
            <person name="Wang Z.T."/>
            <person name="Raymond J."/>
            <person name="Mimuro M."/>
            <person name="Blankenship R.E."/>
            <person name="Touchman J.W."/>
        </authorList>
    </citation>
    <scope>NUCLEOTIDE SEQUENCE [LARGE SCALE GENOMIC DNA]</scope>
    <source>
        <strain evidence="5">MBIC 11017</strain>
    </source>
</reference>
<dbReference type="InterPro" id="IPR014729">
    <property type="entry name" value="Rossmann-like_a/b/a_fold"/>
</dbReference>
<dbReference type="PANTHER" id="PTHR46268:SF15">
    <property type="entry name" value="UNIVERSAL STRESS PROTEIN HP_0031"/>
    <property type="match status" value="1"/>
</dbReference>
<keyword evidence="2" id="KW-0963">Cytoplasm</keyword>
<dbReference type="Proteomes" id="UP000000268">
    <property type="component" value="Chromosome"/>
</dbReference>
<organism evidence="4 5">
    <name type="scientific">Acaryochloris marina (strain MBIC 11017)</name>
    <dbReference type="NCBI Taxonomy" id="329726"/>
    <lineage>
        <taxon>Bacteria</taxon>
        <taxon>Bacillati</taxon>
        <taxon>Cyanobacteriota</taxon>
        <taxon>Cyanophyceae</taxon>
        <taxon>Acaryochloridales</taxon>
        <taxon>Acaryochloridaceae</taxon>
        <taxon>Acaryochloris</taxon>
    </lineage>
</organism>
<dbReference type="PANTHER" id="PTHR46268">
    <property type="entry name" value="STRESS RESPONSE PROTEIN NHAX"/>
    <property type="match status" value="1"/>
</dbReference>
<feature type="domain" description="UspA" evidence="3">
    <location>
        <begin position="2"/>
        <end position="141"/>
    </location>
</feature>
<dbReference type="CDD" id="cd00293">
    <property type="entry name" value="USP-like"/>
    <property type="match status" value="1"/>
</dbReference>
<keyword evidence="5" id="KW-1185">Reference proteome</keyword>
<dbReference type="OrthoDB" id="9794782at2"/>
<evidence type="ECO:0000259" key="3">
    <source>
        <dbReference type="Pfam" id="PF00582"/>
    </source>
</evidence>
<evidence type="ECO:0000313" key="5">
    <source>
        <dbReference type="Proteomes" id="UP000000268"/>
    </source>
</evidence>
<dbReference type="Gene3D" id="3.40.50.620">
    <property type="entry name" value="HUPs"/>
    <property type="match status" value="1"/>
</dbReference>
<dbReference type="HOGENOM" id="CLU_049301_11_2_3"/>
<accession>B0C7I2</accession>
<dbReference type="STRING" id="329726.AM1_6336"/>
<evidence type="ECO:0000256" key="2">
    <source>
        <dbReference type="PIRNR" id="PIRNR006276"/>
    </source>
</evidence>
<dbReference type="GO" id="GO:0005737">
    <property type="term" value="C:cytoplasm"/>
    <property type="evidence" value="ECO:0007669"/>
    <property type="project" value="UniProtKB-SubCell"/>
</dbReference>
<dbReference type="RefSeq" id="WP_012166443.1">
    <property type="nucleotide sequence ID" value="NC_009925.1"/>
</dbReference>
<dbReference type="PIRSF" id="PIRSF006276">
    <property type="entry name" value="UspA"/>
    <property type="match status" value="1"/>
</dbReference>